<evidence type="ECO:0000313" key="1">
    <source>
        <dbReference type="EMBL" id="MEG3439599.1"/>
    </source>
</evidence>
<accession>A0AAW9R127</accession>
<gene>
    <name evidence="1" type="ORF">V0288_20900</name>
</gene>
<sequence length="298" mass="34627">MTVAYPRKFKNAMSARDIMKRVITDREIHLVTLNRYRYNEQRSCKDLTELIEKLDGKPKELIRDLSHHIADEARHAYWLTDLLLELGADVGTPPGLSYIDEFERLLDQDHFQTEEQREDGIISALAAINVTEKRGCEYFSAHIQALKEGEQTEENIQIRETIERIFPEEAGHVRWGNRWLAEIAKKSPEHKAKVDRAKQKYAAIEQAAYESGMDITMGAELRRVSKLLEIVGTLPVWERPAYLMERLPGTLLDPKLQLFRVEAAKKAWDRDPKMFIDRFIPMFFNSTEGLKEKEKANN</sequence>
<keyword evidence="2" id="KW-1185">Reference proteome</keyword>
<dbReference type="EMBL" id="JBAFSM010000053">
    <property type="protein sequence ID" value="MEG3439599.1"/>
    <property type="molecule type" value="Genomic_DNA"/>
</dbReference>
<dbReference type="Proteomes" id="UP001328733">
    <property type="component" value="Unassembled WGS sequence"/>
</dbReference>
<organism evidence="1 2">
    <name type="scientific">Pannus brasiliensis CCIBt3594</name>
    <dbReference type="NCBI Taxonomy" id="1427578"/>
    <lineage>
        <taxon>Bacteria</taxon>
        <taxon>Bacillati</taxon>
        <taxon>Cyanobacteriota</taxon>
        <taxon>Cyanophyceae</taxon>
        <taxon>Oscillatoriophycideae</taxon>
        <taxon>Chroococcales</taxon>
        <taxon>Microcystaceae</taxon>
        <taxon>Pannus</taxon>
    </lineage>
</organism>
<dbReference type="Gene3D" id="1.20.1260.10">
    <property type="match status" value="1"/>
</dbReference>
<name>A0AAW9R127_9CHRO</name>
<dbReference type="InterPro" id="IPR007402">
    <property type="entry name" value="DUF455"/>
</dbReference>
<dbReference type="AlphaFoldDB" id="A0AAW9R127"/>
<dbReference type="Pfam" id="PF04305">
    <property type="entry name" value="DUF455"/>
    <property type="match status" value="1"/>
</dbReference>
<dbReference type="CDD" id="cd00657">
    <property type="entry name" value="Ferritin_like"/>
    <property type="match status" value="1"/>
</dbReference>
<reference evidence="1 2" key="1">
    <citation type="submission" date="2024-01" db="EMBL/GenBank/DDBJ databases">
        <title>Genomic insights into the taxonomy and metabolism of the cyanobacterium Pannus brasiliensis CCIBt3594.</title>
        <authorList>
            <person name="Machado M."/>
            <person name="Botero N.B."/>
            <person name="Andreote A.P.D."/>
            <person name="Feitosa A.M.T."/>
            <person name="Popin R."/>
            <person name="Sivonen K."/>
            <person name="Fiore M.F."/>
        </authorList>
    </citation>
    <scope>NUCLEOTIDE SEQUENCE [LARGE SCALE GENOMIC DNA]</scope>
    <source>
        <strain evidence="1 2">CCIBt3594</strain>
    </source>
</reference>
<dbReference type="InterPro" id="IPR009078">
    <property type="entry name" value="Ferritin-like_SF"/>
</dbReference>
<protein>
    <submittedName>
        <fullName evidence="1">Ferritin-like domain-containing protein</fullName>
    </submittedName>
</protein>
<evidence type="ECO:0000313" key="2">
    <source>
        <dbReference type="Proteomes" id="UP001328733"/>
    </source>
</evidence>
<comment type="caution">
    <text evidence="1">The sequence shown here is derived from an EMBL/GenBank/DDBJ whole genome shotgun (WGS) entry which is preliminary data.</text>
</comment>
<dbReference type="RefSeq" id="WP_332867079.1">
    <property type="nucleotide sequence ID" value="NZ_JBAFSM010000053.1"/>
</dbReference>
<dbReference type="SUPFAM" id="SSF47240">
    <property type="entry name" value="Ferritin-like"/>
    <property type="match status" value="1"/>
</dbReference>
<dbReference type="InterPro" id="IPR012347">
    <property type="entry name" value="Ferritin-like"/>
</dbReference>
<proteinExistence type="predicted"/>